<feature type="domain" description="DUF2179" evidence="7">
    <location>
        <begin position="229"/>
        <end position="283"/>
    </location>
</feature>
<feature type="transmembrane region" description="Helical" evidence="6">
    <location>
        <begin position="45"/>
        <end position="71"/>
    </location>
</feature>
<evidence type="ECO:0000256" key="4">
    <source>
        <dbReference type="ARBA" id="ARBA00022989"/>
    </source>
</evidence>
<dbReference type="EMBL" id="BSDY01000005">
    <property type="protein sequence ID" value="GLI55905.1"/>
    <property type="molecule type" value="Genomic_DNA"/>
</dbReference>
<comment type="subcellular location">
    <subcellularLocation>
        <location evidence="1">Cell membrane</location>
        <topology evidence="1">Multi-pass membrane protein</topology>
    </subcellularLocation>
</comment>
<dbReference type="InterPro" id="IPR051461">
    <property type="entry name" value="UPF0750_membrane"/>
</dbReference>
<dbReference type="InterPro" id="IPR019264">
    <property type="entry name" value="DUF2179"/>
</dbReference>
<dbReference type="PIRSF" id="PIRSF006483">
    <property type="entry name" value="Membrane_protein_YitT"/>
    <property type="match status" value="1"/>
</dbReference>
<gene>
    <name evidence="8" type="ORF">PM10SUCC1_14190</name>
</gene>
<evidence type="ECO:0000256" key="2">
    <source>
        <dbReference type="ARBA" id="ARBA00022475"/>
    </source>
</evidence>
<dbReference type="RefSeq" id="WP_281834705.1">
    <property type="nucleotide sequence ID" value="NZ_BSDY01000005.1"/>
</dbReference>
<evidence type="ECO:0000313" key="8">
    <source>
        <dbReference type="EMBL" id="GLI55905.1"/>
    </source>
</evidence>
<feature type="transmembrane region" description="Helical" evidence="6">
    <location>
        <begin position="183"/>
        <end position="200"/>
    </location>
</feature>
<proteinExistence type="predicted"/>
<dbReference type="Pfam" id="PF10035">
    <property type="entry name" value="DUF2179"/>
    <property type="match status" value="1"/>
</dbReference>
<feature type="transmembrane region" description="Helical" evidence="6">
    <location>
        <begin position="120"/>
        <end position="137"/>
    </location>
</feature>
<evidence type="ECO:0000256" key="6">
    <source>
        <dbReference type="SAM" id="Phobius"/>
    </source>
</evidence>
<evidence type="ECO:0000259" key="7">
    <source>
        <dbReference type="Pfam" id="PF10035"/>
    </source>
</evidence>
<feature type="transmembrane region" description="Helical" evidence="6">
    <location>
        <begin position="83"/>
        <end position="100"/>
    </location>
</feature>
<reference evidence="8" key="1">
    <citation type="submission" date="2022-12" db="EMBL/GenBank/DDBJ databases">
        <title>Reference genome sequencing for broad-spectrum identification of bacterial and archaeal isolates by mass spectrometry.</title>
        <authorList>
            <person name="Sekiguchi Y."/>
            <person name="Tourlousse D.M."/>
        </authorList>
    </citation>
    <scope>NUCLEOTIDE SEQUENCE</scope>
    <source>
        <strain evidence="8">10succ1</strain>
    </source>
</reference>
<keyword evidence="4 6" id="KW-1133">Transmembrane helix</keyword>
<dbReference type="Gene3D" id="3.30.70.120">
    <property type="match status" value="1"/>
</dbReference>
<keyword evidence="3 6" id="KW-0812">Transmembrane</keyword>
<feature type="transmembrane region" description="Helical" evidence="6">
    <location>
        <begin position="12"/>
        <end position="33"/>
    </location>
</feature>
<accession>A0A9W6GL14</accession>
<evidence type="ECO:0000256" key="5">
    <source>
        <dbReference type="ARBA" id="ARBA00023136"/>
    </source>
</evidence>
<dbReference type="GO" id="GO:0005886">
    <property type="term" value="C:plasma membrane"/>
    <property type="evidence" value="ECO:0007669"/>
    <property type="project" value="UniProtKB-SubCell"/>
</dbReference>
<dbReference type="Pfam" id="PF02588">
    <property type="entry name" value="YitT_membrane"/>
    <property type="match status" value="1"/>
</dbReference>
<keyword evidence="2" id="KW-1003">Cell membrane</keyword>
<dbReference type="InterPro" id="IPR015867">
    <property type="entry name" value="N-reg_PII/ATP_PRibTrfase_C"/>
</dbReference>
<dbReference type="InterPro" id="IPR003740">
    <property type="entry name" value="YitT"/>
</dbReference>
<comment type="caution">
    <text evidence="8">The sequence shown here is derived from an EMBL/GenBank/DDBJ whole genome shotgun (WGS) entry which is preliminary data.</text>
</comment>
<keyword evidence="9" id="KW-1185">Reference proteome</keyword>
<dbReference type="PANTHER" id="PTHR33545:SF9">
    <property type="entry name" value="UPF0750 MEMBRANE PROTEIN YITE"/>
    <property type="match status" value="1"/>
</dbReference>
<organism evidence="8 9">
    <name type="scientific">Propionigenium maris DSM 9537</name>
    <dbReference type="NCBI Taxonomy" id="1123000"/>
    <lineage>
        <taxon>Bacteria</taxon>
        <taxon>Fusobacteriati</taxon>
        <taxon>Fusobacteriota</taxon>
        <taxon>Fusobacteriia</taxon>
        <taxon>Fusobacteriales</taxon>
        <taxon>Fusobacteriaceae</taxon>
        <taxon>Propionigenium</taxon>
    </lineage>
</organism>
<feature type="transmembrane region" description="Helical" evidence="6">
    <location>
        <begin position="158"/>
        <end position="177"/>
    </location>
</feature>
<dbReference type="PANTHER" id="PTHR33545">
    <property type="entry name" value="UPF0750 MEMBRANE PROTEIN YITT-RELATED"/>
    <property type="match status" value="1"/>
</dbReference>
<name>A0A9W6GL14_9FUSO</name>
<sequence>MKRRLKNILMDYFMVNLGTIITAAGIALFLAPAKIASGGVSGISIIINYLTGFPIGMIMLAINIPIFLLGLKVFGKAYGFKTFFGTVMLSVYVDLIGWLIPDVNTLIDFHKGANYLLAPIYGGLLVGGGIGLIMKFGGSTGGTDIVAQVVHKYTKIPVGHAMMGVDFMVLSSAAMIFGFEKALYALVALYALGVVINKILEGVSHSKMVYIISDQYEEIRNIVIHDIGRGGNGLKVDGLYTNQERKMVMTVVGNKDIHVLTELIKEVDKKAFVIISEVYEVLGEGFSPMTGK</sequence>
<dbReference type="Proteomes" id="UP001144471">
    <property type="component" value="Unassembled WGS sequence"/>
</dbReference>
<evidence type="ECO:0000256" key="1">
    <source>
        <dbReference type="ARBA" id="ARBA00004651"/>
    </source>
</evidence>
<dbReference type="AlphaFoldDB" id="A0A9W6GL14"/>
<evidence type="ECO:0000313" key="9">
    <source>
        <dbReference type="Proteomes" id="UP001144471"/>
    </source>
</evidence>
<dbReference type="CDD" id="cd16380">
    <property type="entry name" value="YitT_C"/>
    <property type="match status" value="1"/>
</dbReference>
<evidence type="ECO:0000256" key="3">
    <source>
        <dbReference type="ARBA" id="ARBA00022692"/>
    </source>
</evidence>
<protein>
    <submittedName>
        <fullName evidence="8">Membrane protein</fullName>
    </submittedName>
</protein>
<keyword evidence="5 6" id="KW-0472">Membrane</keyword>